<evidence type="ECO:0000256" key="6">
    <source>
        <dbReference type="ARBA" id="ARBA00022737"/>
    </source>
</evidence>
<dbReference type="Proteomes" id="UP000075714">
    <property type="component" value="Unassembled WGS sequence"/>
</dbReference>
<dbReference type="EMBL" id="LSYV01000035">
    <property type="protein sequence ID" value="KXZ47594.1"/>
    <property type="molecule type" value="Genomic_DNA"/>
</dbReference>
<comment type="caution">
    <text evidence="16">The sequence shown here is derived from an EMBL/GenBank/DDBJ whole genome shotgun (WGS) entry which is preliminary data.</text>
</comment>
<dbReference type="OrthoDB" id="427280at2759"/>
<dbReference type="CDD" id="cd02995">
    <property type="entry name" value="PDI_a_PDI_a'_C"/>
    <property type="match status" value="1"/>
</dbReference>
<organism evidence="16 17">
    <name type="scientific">Gonium pectorale</name>
    <name type="common">Green alga</name>
    <dbReference type="NCBI Taxonomy" id="33097"/>
    <lineage>
        <taxon>Eukaryota</taxon>
        <taxon>Viridiplantae</taxon>
        <taxon>Chlorophyta</taxon>
        <taxon>core chlorophytes</taxon>
        <taxon>Chlorophyceae</taxon>
        <taxon>CS clade</taxon>
        <taxon>Chlamydomonadales</taxon>
        <taxon>Volvocaceae</taxon>
        <taxon>Gonium</taxon>
    </lineage>
</organism>
<dbReference type="FunFam" id="3.40.30.10:FF:000023">
    <property type="entry name" value="Protein disulfide-isomerase"/>
    <property type="match status" value="1"/>
</dbReference>
<dbReference type="GO" id="GO:0005788">
    <property type="term" value="C:endoplasmic reticulum lumen"/>
    <property type="evidence" value="ECO:0007669"/>
    <property type="project" value="UniProtKB-SubCell"/>
</dbReference>
<dbReference type="PROSITE" id="PS51352">
    <property type="entry name" value="THIOREDOXIN_2"/>
    <property type="match status" value="2"/>
</dbReference>
<keyword evidence="6" id="KW-0677">Repeat</keyword>
<dbReference type="SUPFAM" id="SSF52833">
    <property type="entry name" value="Thioredoxin-like"/>
    <property type="match status" value="4"/>
</dbReference>
<dbReference type="Pfam" id="PF00085">
    <property type="entry name" value="Thioredoxin"/>
    <property type="match status" value="2"/>
</dbReference>
<dbReference type="STRING" id="33097.A0A150GCM2"/>
<name>A0A150GCM2_GONPE</name>
<evidence type="ECO:0000256" key="3">
    <source>
        <dbReference type="ARBA" id="ARBA00006347"/>
    </source>
</evidence>
<dbReference type="Pfam" id="PF13848">
    <property type="entry name" value="Thioredoxin_6"/>
    <property type="match status" value="1"/>
</dbReference>
<evidence type="ECO:0000256" key="7">
    <source>
        <dbReference type="ARBA" id="ARBA00022824"/>
    </source>
</evidence>
<feature type="region of interest" description="Disordered" evidence="14">
    <location>
        <begin position="503"/>
        <end position="524"/>
    </location>
</feature>
<dbReference type="NCBIfam" id="TIGR01126">
    <property type="entry name" value="pdi_dom"/>
    <property type="match status" value="1"/>
</dbReference>
<keyword evidence="9 13" id="KW-0413">Isomerase</keyword>
<dbReference type="PRINTS" id="PR00421">
    <property type="entry name" value="THIOREDOXIN"/>
</dbReference>
<sequence length="524" mass="56799">MSRWSLLALTLGLLLVAAPFSKNRLAFADEYDEDDDDDAAAPVDDEEKDVVVVTVKNWDDTVKKSKFALVEFYAPWCGHCKSLKPHYAKAATALKAAAPDVMIAKVDATVEESLGSKFGVQGYPTLKWFIDGELASDYNGPRDAEGIVNWVKKKTGPAAVTLEDVDALTALETENGVVVVGYFSAFEGDAYSTFKSYAAKTEDVAFAQTTSADVAKAAGLEAVDTVAAVKNFEGEAREVATLADFDADSLAAFVKSEKMPPTIEFNQKNSDKIFNSGINKQLILWSTAADLAPSSETAKIYREVSKKFKGQLVFVTVNNEGEGADPVTNFFGLKGANAPVLLGFYMEKNKKYKLSEPFTAEAVESFAQSVLDGTAQAEFKSQPVPEDPYEDGVYVVVGKAVDAVVKDPTKDVLLEVYAPWCGHCKKLEPIYKKLAKRFKKVDSVVIAKMDGTENEHPDIDVKGFPTIILFPAGEDSTPVTFEGGDRSLKALTKFIKANAKIPYDLPKKSGGSEEDAAPAEKDEL</sequence>
<proteinExistence type="inferred from homology"/>
<dbReference type="InterPro" id="IPR013766">
    <property type="entry name" value="Thioredoxin_domain"/>
</dbReference>
<dbReference type="InterPro" id="IPR005788">
    <property type="entry name" value="PDI_thioredoxin-like_dom"/>
</dbReference>
<evidence type="ECO:0000313" key="17">
    <source>
        <dbReference type="Proteomes" id="UP000075714"/>
    </source>
</evidence>
<dbReference type="GO" id="GO:0034976">
    <property type="term" value="P:response to endoplasmic reticulum stress"/>
    <property type="evidence" value="ECO:0007669"/>
    <property type="project" value="TreeGrafter"/>
</dbReference>
<evidence type="ECO:0000259" key="15">
    <source>
        <dbReference type="PROSITE" id="PS51352"/>
    </source>
</evidence>
<keyword evidence="17" id="KW-1185">Reference proteome</keyword>
<feature type="signal peptide" evidence="13">
    <location>
        <begin position="1"/>
        <end position="28"/>
    </location>
</feature>
<feature type="chain" id="PRO_5007358514" description="Protein disulfide-isomerase" evidence="13">
    <location>
        <begin position="29"/>
        <end position="524"/>
    </location>
</feature>
<dbReference type="GO" id="GO:0003756">
    <property type="term" value="F:protein disulfide isomerase activity"/>
    <property type="evidence" value="ECO:0007669"/>
    <property type="project" value="UniProtKB-EC"/>
</dbReference>
<feature type="disulfide bond" description="Redox-active" evidence="11">
    <location>
        <begin position="421"/>
        <end position="424"/>
    </location>
</feature>
<dbReference type="PANTHER" id="PTHR18929:SF246">
    <property type="entry name" value="PROTEIN DISULFIDE ISOMERASE-LIKE 1-4"/>
    <property type="match status" value="1"/>
</dbReference>
<dbReference type="CDD" id="cd02982">
    <property type="entry name" value="PDI_b'_family"/>
    <property type="match status" value="1"/>
</dbReference>
<keyword evidence="10 11" id="KW-0676">Redox-active center</keyword>
<feature type="domain" description="Thioredoxin" evidence="15">
    <location>
        <begin position="28"/>
        <end position="156"/>
    </location>
</feature>
<keyword evidence="8 11" id="KW-1015">Disulfide bond</keyword>
<evidence type="ECO:0000256" key="5">
    <source>
        <dbReference type="ARBA" id="ARBA00022729"/>
    </source>
</evidence>
<evidence type="ECO:0000256" key="14">
    <source>
        <dbReference type="SAM" id="MobiDB-lite"/>
    </source>
</evidence>
<keyword evidence="5 13" id="KW-0732">Signal</keyword>
<feature type="disulfide bond" description="Redox-active" evidence="11">
    <location>
        <begin position="77"/>
        <end position="80"/>
    </location>
</feature>
<evidence type="ECO:0000313" key="16">
    <source>
        <dbReference type="EMBL" id="KXZ47594.1"/>
    </source>
</evidence>
<evidence type="ECO:0000256" key="1">
    <source>
        <dbReference type="ARBA" id="ARBA00001182"/>
    </source>
</evidence>
<comment type="catalytic activity">
    <reaction evidence="1 13">
        <text>Catalyzes the rearrangement of -S-S- bonds in proteins.</text>
        <dbReference type="EC" id="5.3.4.1"/>
    </reaction>
</comment>
<protein>
    <recommendedName>
        <fullName evidence="4 13">Protein disulfide-isomerase</fullName>
        <ecNumber evidence="4 13">5.3.4.1</ecNumber>
    </recommendedName>
</protein>
<dbReference type="PROSITE" id="PS00194">
    <property type="entry name" value="THIOREDOXIN_1"/>
    <property type="match status" value="2"/>
</dbReference>
<dbReference type="CDD" id="cd02961">
    <property type="entry name" value="PDI_a_family"/>
    <property type="match status" value="1"/>
</dbReference>
<evidence type="ECO:0000256" key="9">
    <source>
        <dbReference type="ARBA" id="ARBA00023235"/>
    </source>
</evidence>
<evidence type="ECO:0000256" key="10">
    <source>
        <dbReference type="ARBA" id="ARBA00023284"/>
    </source>
</evidence>
<dbReference type="AlphaFoldDB" id="A0A150GCM2"/>
<dbReference type="NCBIfam" id="TIGR01130">
    <property type="entry name" value="ER_PDI_fam"/>
    <property type="match status" value="1"/>
</dbReference>
<dbReference type="InterPro" id="IPR017937">
    <property type="entry name" value="Thioredoxin_CS"/>
</dbReference>
<dbReference type="InterPro" id="IPR005792">
    <property type="entry name" value="Prot_disulphide_isomerase"/>
</dbReference>
<reference evidence="17" key="1">
    <citation type="journal article" date="2016" name="Nat. Commun.">
        <title>The Gonium pectorale genome demonstrates co-option of cell cycle regulation during the evolution of multicellularity.</title>
        <authorList>
            <person name="Hanschen E.R."/>
            <person name="Marriage T.N."/>
            <person name="Ferris P.J."/>
            <person name="Hamaji T."/>
            <person name="Toyoda A."/>
            <person name="Fujiyama A."/>
            <person name="Neme R."/>
            <person name="Noguchi H."/>
            <person name="Minakuchi Y."/>
            <person name="Suzuki M."/>
            <person name="Kawai-Toyooka H."/>
            <person name="Smith D.R."/>
            <person name="Sparks H."/>
            <person name="Anderson J."/>
            <person name="Bakaric R."/>
            <person name="Luria V."/>
            <person name="Karger A."/>
            <person name="Kirschner M.W."/>
            <person name="Durand P.M."/>
            <person name="Michod R.E."/>
            <person name="Nozaki H."/>
            <person name="Olson B.J."/>
        </authorList>
    </citation>
    <scope>NUCLEOTIDE SEQUENCE [LARGE SCALE GENOMIC DNA]</scope>
    <source>
        <strain evidence="17">NIES-2863</strain>
    </source>
</reference>
<evidence type="ECO:0000256" key="13">
    <source>
        <dbReference type="RuleBase" id="RU361130"/>
    </source>
</evidence>
<evidence type="ECO:0000256" key="4">
    <source>
        <dbReference type="ARBA" id="ARBA00012723"/>
    </source>
</evidence>
<evidence type="ECO:0000256" key="12">
    <source>
        <dbReference type="RuleBase" id="RU004208"/>
    </source>
</evidence>
<gene>
    <name evidence="16" type="ORF">GPECTOR_34g753</name>
</gene>
<comment type="subcellular location">
    <subcellularLocation>
        <location evidence="2">Endoplasmic reticulum lumen</location>
    </subcellularLocation>
</comment>
<dbReference type="EC" id="5.3.4.1" evidence="4 13"/>
<accession>A0A150GCM2</accession>
<evidence type="ECO:0000256" key="2">
    <source>
        <dbReference type="ARBA" id="ARBA00004319"/>
    </source>
</evidence>
<dbReference type="GO" id="GO:0006457">
    <property type="term" value="P:protein folding"/>
    <property type="evidence" value="ECO:0007669"/>
    <property type="project" value="TreeGrafter"/>
</dbReference>
<feature type="domain" description="Thioredoxin" evidence="15">
    <location>
        <begin position="357"/>
        <end position="500"/>
    </location>
</feature>
<dbReference type="Gene3D" id="3.40.30.10">
    <property type="entry name" value="Glutaredoxin"/>
    <property type="match status" value="4"/>
</dbReference>
<comment type="similarity">
    <text evidence="3 12">Belongs to the protein disulfide isomerase family.</text>
</comment>
<dbReference type="PANTHER" id="PTHR18929">
    <property type="entry name" value="PROTEIN DISULFIDE ISOMERASE"/>
    <property type="match status" value="1"/>
</dbReference>
<evidence type="ECO:0000256" key="8">
    <source>
        <dbReference type="ARBA" id="ARBA00023157"/>
    </source>
</evidence>
<dbReference type="CDD" id="cd02981">
    <property type="entry name" value="PDI_b_family"/>
    <property type="match status" value="1"/>
</dbReference>
<dbReference type="InterPro" id="IPR036249">
    <property type="entry name" value="Thioredoxin-like_sf"/>
</dbReference>
<keyword evidence="7" id="KW-0256">Endoplasmic reticulum</keyword>
<evidence type="ECO:0000256" key="11">
    <source>
        <dbReference type="PIRSR" id="PIRSR605792-51"/>
    </source>
</evidence>